<feature type="transmembrane region" description="Helical" evidence="1">
    <location>
        <begin position="26"/>
        <end position="45"/>
    </location>
</feature>
<dbReference type="RefSeq" id="WP_157678000.1">
    <property type="nucleotide sequence ID" value="NZ_BJNC01000001.1"/>
</dbReference>
<dbReference type="Proteomes" id="UP000596117">
    <property type="component" value="Chromosome"/>
</dbReference>
<evidence type="ECO:0000256" key="1">
    <source>
        <dbReference type="SAM" id="Phobius"/>
    </source>
</evidence>
<dbReference type="GeneID" id="78119363"/>
<accession>A0A7T4GHC7</accession>
<reference evidence="2 3" key="1">
    <citation type="submission" date="2020-12" db="EMBL/GenBank/DDBJ databases">
        <title>FDA dAtabase for Regulatory Grade micrObial Sequences (FDA-ARGOS): Supporting development and validation of Infectious Disease Dx tests.</title>
        <authorList>
            <person name="Kerrigan L."/>
            <person name="Long C."/>
            <person name="Tallon L."/>
            <person name="Sadzewicz L."/>
            <person name="Zhao X."/>
            <person name="Boylan J."/>
            <person name="Ott S."/>
            <person name="Bowen H."/>
            <person name="Vavikolanu K."/>
            <person name="Mehta A."/>
            <person name="Aluvathingal J."/>
            <person name="Nadendla S."/>
            <person name="Yan Y."/>
            <person name="Sichtig H."/>
        </authorList>
    </citation>
    <scope>NUCLEOTIDE SEQUENCE [LARGE SCALE GENOMIC DNA]</scope>
    <source>
        <strain evidence="2 3">FDAARGOS_1026</strain>
    </source>
</reference>
<dbReference type="EMBL" id="CP066026">
    <property type="protein sequence ID" value="QQB88881.1"/>
    <property type="molecule type" value="Genomic_DNA"/>
</dbReference>
<evidence type="ECO:0000313" key="2">
    <source>
        <dbReference type="EMBL" id="QQB88881.1"/>
    </source>
</evidence>
<evidence type="ECO:0000313" key="3">
    <source>
        <dbReference type="Proteomes" id="UP000596117"/>
    </source>
</evidence>
<keyword evidence="1" id="KW-0472">Membrane</keyword>
<keyword evidence="3" id="KW-1185">Reference proteome</keyword>
<gene>
    <name evidence="2" type="ORF">I6H83_00025</name>
</gene>
<keyword evidence="1" id="KW-0812">Transmembrane</keyword>
<keyword evidence="1" id="KW-1133">Transmembrane helix</keyword>
<proteinExistence type="predicted"/>
<name>A0A7T4GHC7_BREDI</name>
<sequence>MSHRAAIAAILSPAQAAADLRVLSLGVLLLSVILIPLSQAVWMPAT</sequence>
<organism evidence="2 3">
    <name type="scientific">Brevundimonas diminuta</name>
    <name type="common">Pseudomonas diminuta</name>
    <dbReference type="NCBI Taxonomy" id="293"/>
    <lineage>
        <taxon>Bacteria</taxon>
        <taxon>Pseudomonadati</taxon>
        <taxon>Pseudomonadota</taxon>
        <taxon>Alphaproteobacteria</taxon>
        <taxon>Caulobacterales</taxon>
        <taxon>Caulobacteraceae</taxon>
        <taxon>Brevundimonas</taxon>
    </lineage>
</organism>
<protein>
    <submittedName>
        <fullName evidence="2">Uncharacterized protein</fullName>
    </submittedName>
</protein>